<keyword evidence="2 4" id="KW-0863">Zinc-finger</keyword>
<feature type="region of interest" description="Disordered" evidence="5">
    <location>
        <begin position="165"/>
        <end position="188"/>
    </location>
</feature>
<dbReference type="RefSeq" id="XP_024720432.1">
    <property type="nucleotide sequence ID" value="XM_024866758.1"/>
</dbReference>
<feature type="compositionally biased region" description="Low complexity" evidence="5">
    <location>
        <begin position="1"/>
        <end position="15"/>
    </location>
</feature>
<feature type="domain" description="DNL-type" evidence="6">
    <location>
        <begin position="77"/>
        <end position="172"/>
    </location>
</feature>
<dbReference type="PROSITE" id="PS51501">
    <property type="entry name" value="ZF_DNL"/>
    <property type="match status" value="1"/>
</dbReference>
<dbReference type="EMBL" id="KZ679012">
    <property type="protein sequence ID" value="PSS16924.1"/>
    <property type="molecule type" value="Genomic_DNA"/>
</dbReference>
<evidence type="ECO:0000313" key="7">
    <source>
        <dbReference type="EMBL" id="PSS16924.1"/>
    </source>
</evidence>
<dbReference type="AlphaFoldDB" id="A0A2T3B0K1"/>
<feature type="compositionally biased region" description="Pro residues" evidence="5">
    <location>
        <begin position="68"/>
        <end position="77"/>
    </location>
</feature>
<keyword evidence="8" id="KW-1185">Reference proteome</keyword>
<dbReference type="STRING" id="857342.A0A2T3B0K1"/>
<dbReference type="Proteomes" id="UP000241818">
    <property type="component" value="Unassembled WGS sequence"/>
</dbReference>
<dbReference type="InParanoid" id="A0A2T3B0K1"/>
<dbReference type="InterPro" id="IPR024158">
    <property type="entry name" value="Mt_import_TIM15"/>
</dbReference>
<evidence type="ECO:0000313" key="8">
    <source>
        <dbReference type="Proteomes" id="UP000241818"/>
    </source>
</evidence>
<dbReference type="OrthoDB" id="512667at2759"/>
<sequence length="188" mass="20947">MRAQFSSLRSLSRLSHATPRSLSIQPRLLRAQRSQFRPFSSSFQRFNSASDPAPGQPQKSRLVEEPEGPQPPTPERAPQPSYDLTFTCTPCGTRSTHRISKQGYHHGSVLIACPGCRNRHVISDHLNIFGNKKMTIEDLMKERGQLVKKGTLSEDGDLEFWEDGTTTKRAKKEDDVAAAGTEGQGKLE</sequence>
<evidence type="ECO:0000256" key="4">
    <source>
        <dbReference type="PROSITE-ProRule" id="PRU00834"/>
    </source>
</evidence>
<proteinExistence type="predicted"/>
<feature type="region of interest" description="Disordered" evidence="5">
    <location>
        <begin position="40"/>
        <end position="83"/>
    </location>
</feature>
<evidence type="ECO:0000256" key="1">
    <source>
        <dbReference type="ARBA" id="ARBA00022723"/>
    </source>
</evidence>
<evidence type="ECO:0000256" key="2">
    <source>
        <dbReference type="ARBA" id="ARBA00022771"/>
    </source>
</evidence>
<dbReference type="PANTHER" id="PTHR20922:SF13">
    <property type="entry name" value="DNL-TYPE ZINC FINGER PROTEIN"/>
    <property type="match status" value="1"/>
</dbReference>
<dbReference type="GO" id="GO:0030150">
    <property type="term" value="P:protein import into mitochondrial matrix"/>
    <property type="evidence" value="ECO:0007669"/>
    <property type="project" value="TreeGrafter"/>
</dbReference>
<dbReference type="GO" id="GO:0050821">
    <property type="term" value="P:protein stabilization"/>
    <property type="evidence" value="ECO:0007669"/>
    <property type="project" value="TreeGrafter"/>
</dbReference>
<dbReference type="InterPro" id="IPR007853">
    <property type="entry name" value="Znf_DNL-typ"/>
</dbReference>
<keyword evidence="3" id="KW-0862">Zinc</keyword>
<evidence type="ECO:0000256" key="3">
    <source>
        <dbReference type="ARBA" id="ARBA00022833"/>
    </source>
</evidence>
<dbReference type="GO" id="GO:0008270">
    <property type="term" value="F:zinc ion binding"/>
    <property type="evidence" value="ECO:0007669"/>
    <property type="project" value="UniProtKB-KW"/>
</dbReference>
<reference evidence="7 8" key="1">
    <citation type="journal article" date="2018" name="New Phytol.">
        <title>Comparative genomics and transcriptomics depict ericoid mycorrhizal fungi as versatile saprotrophs and plant mutualists.</title>
        <authorList>
            <person name="Martino E."/>
            <person name="Morin E."/>
            <person name="Grelet G.A."/>
            <person name="Kuo A."/>
            <person name="Kohler A."/>
            <person name="Daghino S."/>
            <person name="Barry K.W."/>
            <person name="Cichocki N."/>
            <person name="Clum A."/>
            <person name="Dockter R.B."/>
            <person name="Hainaut M."/>
            <person name="Kuo R.C."/>
            <person name="LaButti K."/>
            <person name="Lindahl B.D."/>
            <person name="Lindquist E.A."/>
            <person name="Lipzen A."/>
            <person name="Khouja H.R."/>
            <person name="Magnuson J."/>
            <person name="Murat C."/>
            <person name="Ohm R.A."/>
            <person name="Singer S.W."/>
            <person name="Spatafora J.W."/>
            <person name="Wang M."/>
            <person name="Veneault-Fourrey C."/>
            <person name="Henrissat B."/>
            <person name="Grigoriev I.V."/>
            <person name="Martin F.M."/>
            <person name="Perotto S."/>
        </authorList>
    </citation>
    <scope>NUCLEOTIDE SEQUENCE [LARGE SCALE GENOMIC DNA]</scope>
    <source>
        <strain evidence="7 8">ATCC 22711</strain>
    </source>
</reference>
<keyword evidence="1" id="KW-0479">Metal-binding</keyword>
<protein>
    <recommendedName>
        <fullName evidence="6">DNL-type domain-containing protein</fullName>
    </recommendedName>
</protein>
<dbReference type="GO" id="GO:0005739">
    <property type="term" value="C:mitochondrion"/>
    <property type="evidence" value="ECO:0007669"/>
    <property type="project" value="TreeGrafter"/>
</dbReference>
<dbReference type="GO" id="GO:0006457">
    <property type="term" value="P:protein folding"/>
    <property type="evidence" value="ECO:0007669"/>
    <property type="project" value="TreeGrafter"/>
</dbReference>
<feature type="region of interest" description="Disordered" evidence="5">
    <location>
        <begin position="1"/>
        <end position="28"/>
    </location>
</feature>
<dbReference type="GO" id="GO:0051087">
    <property type="term" value="F:protein-folding chaperone binding"/>
    <property type="evidence" value="ECO:0007669"/>
    <property type="project" value="TreeGrafter"/>
</dbReference>
<evidence type="ECO:0000259" key="6">
    <source>
        <dbReference type="PROSITE" id="PS51501"/>
    </source>
</evidence>
<name>A0A2T3B0K1_AMORE</name>
<organism evidence="7 8">
    <name type="scientific">Amorphotheca resinae ATCC 22711</name>
    <dbReference type="NCBI Taxonomy" id="857342"/>
    <lineage>
        <taxon>Eukaryota</taxon>
        <taxon>Fungi</taxon>
        <taxon>Dikarya</taxon>
        <taxon>Ascomycota</taxon>
        <taxon>Pezizomycotina</taxon>
        <taxon>Leotiomycetes</taxon>
        <taxon>Helotiales</taxon>
        <taxon>Amorphothecaceae</taxon>
        <taxon>Amorphotheca</taxon>
    </lineage>
</organism>
<dbReference type="GeneID" id="36574839"/>
<evidence type="ECO:0000256" key="5">
    <source>
        <dbReference type="SAM" id="MobiDB-lite"/>
    </source>
</evidence>
<dbReference type="PANTHER" id="PTHR20922">
    <property type="entry name" value="DNL-TYPE ZINC FINGER PROTEIN"/>
    <property type="match status" value="1"/>
</dbReference>
<dbReference type="Pfam" id="PF05180">
    <property type="entry name" value="zf-DNL"/>
    <property type="match status" value="1"/>
</dbReference>
<gene>
    <name evidence="7" type="ORF">M430DRAFT_35531</name>
</gene>
<accession>A0A2T3B0K1</accession>